<feature type="compositionally biased region" description="Basic and acidic residues" evidence="1">
    <location>
        <begin position="168"/>
        <end position="188"/>
    </location>
</feature>
<dbReference type="OrthoDB" id="6001905at2"/>
<dbReference type="AlphaFoldDB" id="A0A2S7CAY3"/>
<gene>
    <name evidence="2" type="primary">xopR</name>
    <name evidence="2" type="ORF">ACI6Q5_20255</name>
    <name evidence="3" type="ORF">XcodCFBP4690_19690</name>
</gene>
<sequence length="418" mass="46963">MRFIPLFSSRHRVAPEPHSPHSTDTTPLIPTASPQHPLSHAPKPTAAQGASTSHRGMLASARRSLASLRKQLPLTCMGSPTLEAVDSPPAHTPAVTPGRTQQMHGRQARVDQYRQSSMPDRTDHAHAHAHAQRPQPQPQPRQAPPARQGAWVPPQPVRAQQPQGPQRPVDRRMPPPIPERMRRDEDQPLQHGKPASHSVPITSKPSQSSESSPDPRLGRRPSLRSLNRELEEITRQCSDIQKQLFMEDREATPEEQQLLKTRAALIALRNEVRDSQLEALLVALAPMEDICAPQTTTSGLAIVQMDVMQHNRREVLKARSKLVDADALARNYARAERRLESLKQSNAPKDQVRRLQRMMQGYQNMLALEQIVRSTDDQLERLGAPRLMASIPTTADERRRSLEEERDAHQEALDNGYY</sequence>
<dbReference type="EMBL" id="JBJGBS010000168">
    <property type="protein sequence ID" value="MFO3707247.1"/>
    <property type="molecule type" value="Genomic_DNA"/>
</dbReference>
<dbReference type="EMBL" id="MDEC01000038">
    <property type="protein sequence ID" value="PPU58739.1"/>
    <property type="molecule type" value="Genomic_DNA"/>
</dbReference>
<dbReference type="RefSeq" id="WP_104543723.1">
    <property type="nucleotide sequence ID" value="NZ_JBJGBS010000168.1"/>
</dbReference>
<feature type="region of interest" description="Disordered" evidence="1">
    <location>
        <begin position="79"/>
        <end position="229"/>
    </location>
</feature>
<evidence type="ECO:0000313" key="2">
    <source>
        <dbReference type="EMBL" id="MFO3707247.1"/>
    </source>
</evidence>
<proteinExistence type="predicted"/>
<evidence type="ECO:0000313" key="5">
    <source>
        <dbReference type="Proteomes" id="UP001637990"/>
    </source>
</evidence>
<dbReference type="NCBIfam" id="NF041356">
    <property type="entry name" value="XopR"/>
    <property type="match status" value="1"/>
</dbReference>
<name>A0A2S7CAY3_9XANT</name>
<organism evidence="3 4">
    <name type="scientific">Xanthomonas codiaei</name>
    <dbReference type="NCBI Taxonomy" id="56463"/>
    <lineage>
        <taxon>Bacteria</taxon>
        <taxon>Pseudomonadati</taxon>
        <taxon>Pseudomonadota</taxon>
        <taxon>Gammaproteobacteria</taxon>
        <taxon>Lysobacterales</taxon>
        <taxon>Lysobacteraceae</taxon>
        <taxon>Xanthomonas</taxon>
    </lineage>
</organism>
<feature type="compositionally biased region" description="Basic and acidic residues" evidence="1">
    <location>
        <begin position="395"/>
        <end position="412"/>
    </location>
</feature>
<feature type="region of interest" description="Disordered" evidence="1">
    <location>
        <begin position="384"/>
        <end position="418"/>
    </location>
</feature>
<feature type="compositionally biased region" description="Low complexity" evidence="1">
    <location>
        <begin position="157"/>
        <end position="167"/>
    </location>
</feature>
<accession>A0A2S7CAY3</accession>
<dbReference type="Proteomes" id="UP000237872">
    <property type="component" value="Unassembled WGS sequence"/>
</dbReference>
<keyword evidence="5" id="KW-1185">Reference proteome</keyword>
<feature type="compositionally biased region" description="Polar residues" evidence="1">
    <location>
        <begin position="22"/>
        <end position="36"/>
    </location>
</feature>
<evidence type="ECO:0000256" key="1">
    <source>
        <dbReference type="SAM" id="MobiDB-lite"/>
    </source>
</evidence>
<evidence type="ECO:0000313" key="3">
    <source>
        <dbReference type="EMBL" id="PPU58739.1"/>
    </source>
</evidence>
<comment type="caution">
    <text evidence="3">The sequence shown here is derived from an EMBL/GenBank/DDBJ whole genome shotgun (WGS) entry which is preliminary data.</text>
</comment>
<feature type="region of interest" description="Disordered" evidence="1">
    <location>
        <begin position="1"/>
        <end position="61"/>
    </location>
</feature>
<feature type="compositionally biased region" description="Low complexity" evidence="1">
    <location>
        <begin position="200"/>
        <end position="215"/>
    </location>
</feature>
<dbReference type="Proteomes" id="UP001637990">
    <property type="component" value="Unassembled WGS sequence"/>
</dbReference>
<reference evidence="2 5" key="2">
    <citation type="submission" date="2024-11" db="EMBL/GenBank/DDBJ databases">
        <title>Genome sequencing of Xanthomonas codiaei.</title>
        <authorList>
            <person name="Studholme D.J."/>
        </authorList>
    </citation>
    <scope>NUCLEOTIDE SEQUENCE [LARGE SCALE GENOMIC DNA]</scope>
    <source>
        <strain evidence="2 5">NCPPB 4350</strain>
    </source>
</reference>
<reference evidence="3 4" key="1">
    <citation type="submission" date="2016-08" db="EMBL/GenBank/DDBJ databases">
        <authorList>
            <person name="Seilhamer J.J."/>
        </authorList>
    </citation>
    <scope>NUCLEOTIDE SEQUENCE [LARGE SCALE GENOMIC DNA]</scope>
    <source>
        <strain evidence="3 4">CFBP4690</strain>
    </source>
</reference>
<protein>
    <submittedName>
        <fullName evidence="2">Type III secretion system effector protein XopR</fullName>
    </submittedName>
</protein>
<evidence type="ECO:0000313" key="4">
    <source>
        <dbReference type="Proteomes" id="UP000237872"/>
    </source>
</evidence>